<feature type="transmembrane region" description="Helical" evidence="6">
    <location>
        <begin position="295"/>
        <end position="314"/>
    </location>
</feature>
<reference evidence="8" key="1">
    <citation type="journal article" date="2021" name="Front. Microbiol.">
        <title>Comprehensive Comparative Genomics and Phenotyping of Methylobacterium Species.</title>
        <authorList>
            <person name="Alessa O."/>
            <person name="Ogura Y."/>
            <person name="Fujitani Y."/>
            <person name="Takami H."/>
            <person name="Hayashi T."/>
            <person name="Sahin N."/>
            <person name="Tani A."/>
        </authorList>
    </citation>
    <scope>NUCLEOTIDE SEQUENCE</scope>
    <source>
        <strain evidence="8">KCTC 52305</strain>
    </source>
</reference>
<dbReference type="Proteomes" id="UP001055167">
    <property type="component" value="Unassembled WGS sequence"/>
</dbReference>
<feature type="domain" description="Type II secretion system protein GspF" evidence="7">
    <location>
        <begin position="156"/>
        <end position="277"/>
    </location>
</feature>
<keyword evidence="2" id="KW-1003">Cell membrane</keyword>
<comment type="caution">
    <text evidence="8">The sequence shown here is derived from an EMBL/GenBank/DDBJ whole genome shotgun (WGS) entry which is preliminary data.</text>
</comment>
<evidence type="ECO:0000256" key="2">
    <source>
        <dbReference type="ARBA" id="ARBA00022475"/>
    </source>
</evidence>
<dbReference type="Gene3D" id="1.20.81.30">
    <property type="entry name" value="Type II secretion system (T2SS), domain F"/>
    <property type="match status" value="1"/>
</dbReference>
<keyword evidence="3 6" id="KW-0812">Transmembrane</keyword>
<dbReference type="EMBL" id="BPQH01000002">
    <property type="protein sequence ID" value="GJD47981.1"/>
    <property type="molecule type" value="Genomic_DNA"/>
</dbReference>
<keyword evidence="4 6" id="KW-1133">Transmembrane helix</keyword>
<comment type="subcellular location">
    <subcellularLocation>
        <location evidence="1">Cell membrane</location>
        <topology evidence="1">Multi-pass membrane protein</topology>
    </subcellularLocation>
</comment>
<dbReference type="RefSeq" id="WP_128563835.1">
    <property type="nucleotide sequence ID" value="NZ_BPQH01000002.1"/>
</dbReference>
<name>A0ABQ4QSE4_9HYPH</name>
<feature type="transmembrane region" description="Helical" evidence="6">
    <location>
        <begin position="95"/>
        <end position="113"/>
    </location>
</feature>
<evidence type="ECO:0000256" key="1">
    <source>
        <dbReference type="ARBA" id="ARBA00004651"/>
    </source>
</evidence>
<reference evidence="8" key="2">
    <citation type="submission" date="2021-08" db="EMBL/GenBank/DDBJ databases">
        <authorList>
            <person name="Tani A."/>
            <person name="Ola A."/>
            <person name="Ogura Y."/>
            <person name="Katsura K."/>
            <person name="Hayashi T."/>
        </authorList>
    </citation>
    <scope>NUCLEOTIDE SEQUENCE</scope>
    <source>
        <strain evidence="8">KCTC 52305</strain>
    </source>
</reference>
<organism evidence="8 9">
    <name type="scientific">Methylobacterium crusticola</name>
    <dbReference type="NCBI Taxonomy" id="1697972"/>
    <lineage>
        <taxon>Bacteria</taxon>
        <taxon>Pseudomonadati</taxon>
        <taxon>Pseudomonadota</taxon>
        <taxon>Alphaproteobacteria</taxon>
        <taxon>Hyphomicrobiales</taxon>
        <taxon>Methylobacteriaceae</taxon>
        <taxon>Methylobacterium</taxon>
    </lineage>
</organism>
<accession>A0ABQ4QSE4</accession>
<feature type="transmembrane region" description="Helical" evidence="6">
    <location>
        <begin position="263"/>
        <end position="283"/>
    </location>
</feature>
<protein>
    <recommendedName>
        <fullName evidence="7">Type II secretion system protein GspF domain-containing protein</fullName>
    </recommendedName>
</protein>
<evidence type="ECO:0000313" key="8">
    <source>
        <dbReference type="EMBL" id="GJD47981.1"/>
    </source>
</evidence>
<sequence length="322" mass="34526">MPELSAVAASVLLAVSAVALASALLVPLLPDEARASRRQRAVAGQRQAAERVQTVSRREQVAKSLKELEAKEKKVRPSLELRLSQAGLGIGKTQFHVVSGGVGALMGVVGYVAGGSVMAALGLAFVGGLGLPHWLLAFLRKRRRARFVLELPNAMDVIVRGIRSGLPLGDCLRVIARESPEPVKTEFRAVIEAQALGIPVSEAVAKLYERMPVPEANFFAIVIGIQQKSGGNLSEALGNLSRVLRERRKMVDKVQAMSMEAKASAAIIASLPFVVAGLAYLTSPDYITLLWTTQTGQISLVCAGLWMLVGIAAMRRMIRFDI</sequence>
<keyword evidence="5 6" id="KW-0472">Membrane</keyword>
<dbReference type="InterPro" id="IPR018076">
    <property type="entry name" value="T2SS_GspF_dom"/>
</dbReference>
<dbReference type="InterPro" id="IPR042094">
    <property type="entry name" value="T2SS_GspF_sf"/>
</dbReference>
<keyword evidence="9" id="KW-1185">Reference proteome</keyword>
<evidence type="ECO:0000256" key="4">
    <source>
        <dbReference type="ARBA" id="ARBA00022989"/>
    </source>
</evidence>
<evidence type="ECO:0000259" key="7">
    <source>
        <dbReference type="Pfam" id="PF00482"/>
    </source>
</evidence>
<evidence type="ECO:0000313" key="9">
    <source>
        <dbReference type="Proteomes" id="UP001055167"/>
    </source>
</evidence>
<evidence type="ECO:0000256" key="5">
    <source>
        <dbReference type="ARBA" id="ARBA00023136"/>
    </source>
</evidence>
<dbReference type="PANTHER" id="PTHR35007:SF1">
    <property type="entry name" value="PILUS ASSEMBLY PROTEIN"/>
    <property type="match status" value="1"/>
</dbReference>
<feature type="transmembrane region" description="Helical" evidence="6">
    <location>
        <begin position="119"/>
        <end position="139"/>
    </location>
</feature>
<proteinExistence type="predicted"/>
<gene>
    <name evidence="8" type="ORF">OPKNFCMD_0694</name>
</gene>
<evidence type="ECO:0000256" key="6">
    <source>
        <dbReference type="SAM" id="Phobius"/>
    </source>
</evidence>
<feature type="transmembrane region" description="Helical" evidence="6">
    <location>
        <begin position="6"/>
        <end position="29"/>
    </location>
</feature>
<evidence type="ECO:0000256" key="3">
    <source>
        <dbReference type="ARBA" id="ARBA00022692"/>
    </source>
</evidence>
<dbReference type="Pfam" id="PF00482">
    <property type="entry name" value="T2SSF"/>
    <property type="match status" value="1"/>
</dbReference>
<dbReference type="PANTHER" id="PTHR35007">
    <property type="entry name" value="INTEGRAL MEMBRANE PROTEIN-RELATED"/>
    <property type="match status" value="1"/>
</dbReference>